<name>A0A4U0WQQ1_9PEZI</name>
<dbReference type="OrthoDB" id="2247093at2759"/>
<proteinExistence type="predicted"/>
<evidence type="ECO:0000313" key="3">
    <source>
        <dbReference type="EMBL" id="TKA65421.1"/>
    </source>
</evidence>
<evidence type="ECO:0000256" key="1">
    <source>
        <dbReference type="SAM" id="MobiDB-lite"/>
    </source>
</evidence>
<dbReference type="AlphaFoldDB" id="A0A4U0WQQ1"/>
<feature type="domain" description="BZIP" evidence="2">
    <location>
        <begin position="40"/>
        <end position="54"/>
    </location>
</feature>
<feature type="region of interest" description="Disordered" evidence="1">
    <location>
        <begin position="97"/>
        <end position="247"/>
    </location>
</feature>
<protein>
    <recommendedName>
        <fullName evidence="2">BZIP domain-containing protein</fullName>
    </recommendedName>
</protein>
<evidence type="ECO:0000259" key="2">
    <source>
        <dbReference type="PROSITE" id="PS00036"/>
    </source>
</evidence>
<keyword evidence="4" id="KW-1185">Reference proteome</keyword>
<comment type="caution">
    <text evidence="3">The sequence shown here is derived from an EMBL/GenBank/DDBJ whole genome shotgun (WGS) entry which is preliminary data.</text>
</comment>
<gene>
    <name evidence="3" type="ORF">B0A49_12645</name>
</gene>
<organism evidence="3 4">
    <name type="scientific">Cryomyces minteri</name>
    <dbReference type="NCBI Taxonomy" id="331657"/>
    <lineage>
        <taxon>Eukaryota</taxon>
        <taxon>Fungi</taxon>
        <taxon>Dikarya</taxon>
        <taxon>Ascomycota</taxon>
        <taxon>Pezizomycotina</taxon>
        <taxon>Dothideomycetes</taxon>
        <taxon>Dothideomycetes incertae sedis</taxon>
        <taxon>Cryomyces</taxon>
    </lineage>
</organism>
<accession>A0A4U0WQQ1</accession>
<dbReference type="GO" id="GO:0003700">
    <property type="term" value="F:DNA-binding transcription factor activity"/>
    <property type="evidence" value="ECO:0007669"/>
    <property type="project" value="InterPro"/>
</dbReference>
<dbReference type="InterPro" id="IPR004827">
    <property type="entry name" value="bZIP"/>
</dbReference>
<dbReference type="EMBL" id="NAJN01001141">
    <property type="protein sequence ID" value="TKA65421.1"/>
    <property type="molecule type" value="Genomic_DNA"/>
</dbReference>
<evidence type="ECO:0000313" key="4">
    <source>
        <dbReference type="Proteomes" id="UP000308768"/>
    </source>
</evidence>
<dbReference type="PROSITE" id="PS00036">
    <property type="entry name" value="BZIP_BASIC"/>
    <property type="match status" value="1"/>
</dbReference>
<reference evidence="3 4" key="1">
    <citation type="submission" date="2017-03" db="EMBL/GenBank/DDBJ databases">
        <title>Genomes of endolithic fungi from Antarctica.</title>
        <authorList>
            <person name="Coleine C."/>
            <person name="Masonjones S."/>
            <person name="Stajich J.E."/>
        </authorList>
    </citation>
    <scope>NUCLEOTIDE SEQUENCE [LARGE SCALE GENOMIC DNA]</scope>
    <source>
        <strain evidence="3 4">CCFEE 5187</strain>
    </source>
</reference>
<feature type="compositionally biased region" description="Basic and acidic residues" evidence="1">
    <location>
        <begin position="232"/>
        <end position="247"/>
    </location>
</feature>
<feature type="region of interest" description="Disordered" evidence="1">
    <location>
        <begin position="36"/>
        <end position="65"/>
    </location>
</feature>
<dbReference type="Proteomes" id="UP000308768">
    <property type="component" value="Unassembled WGS sequence"/>
</dbReference>
<sequence>MVLFLYRDRSTYQLMTFERPSGDITIPVDVQAASRVSDEKRKRNAGASARFRQRRKEKEREATTTISKLEQQLREATEDAEFYKRERDYFMQLVFQSPGGDRHFPRPQSPRHRRTASGGAAGGSSVSSGYGGDYHESELRSPQSERSTRRKTIEYALPLAAEGPLQPPSFAPPRSFSQFPPPQPGPGLTGSNVAGPGNTGFEGRLMQPQSAVSHPPPVPVQASPQTGPRNPFKSERYDRSWPPDQSR</sequence>
<dbReference type="Gene3D" id="1.20.5.170">
    <property type="match status" value="1"/>
</dbReference>